<comment type="subcellular location">
    <subcellularLocation>
        <location evidence="1">Endomembrane system</location>
        <topology evidence="1">Multi-pass membrane protein</topology>
    </subcellularLocation>
</comment>
<feature type="transmembrane region" description="Helical" evidence="5">
    <location>
        <begin position="115"/>
        <end position="133"/>
    </location>
</feature>
<gene>
    <name evidence="7" type="ORF">HNR42_003538</name>
</gene>
<name>A0A841I431_9DEIO</name>
<protein>
    <recommendedName>
        <fullName evidence="6">HTTM-like domain-containing protein</fullName>
    </recommendedName>
</protein>
<sequence>MDVRALAVFRVGLGIAMIVDSLQLVPWLYTLFGDDSIVPRWWAIGPHSSFTLLHAGGDTWFVTLFFALYYLTALAIIVGYRANLAMLLGCIMAASVQYGNTYIDSGASDLLKLYLLWGAFLPVGARWSLDAALRPTPPQSESNVFSISSAVLIFQIMALYMCGAAMKTGADWHDGSALEKVLRHAPTLTEPWTNSLLAYPGLLKFGTHAALALEYVAPVLFLLGGWPRAIGMLALIGLHVGIESMLAIGAFPTIAIAGLLVLIPAQVWNLRKRRFAEGATLFYDDASPYWGRVARLTRVFLCLDGLELRPAREDERAHTLQQQHASWVLQLPGGPLLTGGDALIELMTRSPLRVLGRLLGLRPLRALVNWAFALSGRHPQTADLLIPSYRARRWRPRYVSELIVLVLAAGSLGSAVLNAAGLKQYVPSYVSPLGLSQSWGMFAPVVIRDVGWAVAEARTQSGRVIDPNQYLLHGRTEVSYERPAALNGFIGSERWRKYWESAGYDVNLAQFFTGYLCHYWNTRHSSDTIVEIKLTFLEFKSGAGPMPRLLYTGACPQYNF</sequence>
<keyword evidence="4 5" id="KW-0472">Membrane</keyword>
<dbReference type="InterPro" id="IPR052964">
    <property type="entry name" value="Sporulation_signal_mat"/>
</dbReference>
<feature type="transmembrane region" description="Helical" evidence="5">
    <location>
        <begin position="145"/>
        <end position="166"/>
    </location>
</feature>
<dbReference type="InterPro" id="IPR053934">
    <property type="entry name" value="HTTM_dom"/>
</dbReference>
<dbReference type="EMBL" id="JACHHG010000020">
    <property type="protein sequence ID" value="MBB6100073.1"/>
    <property type="molecule type" value="Genomic_DNA"/>
</dbReference>
<evidence type="ECO:0000313" key="8">
    <source>
        <dbReference type="Proteomes" id="UP000569951"/>
    </source>
</evidence>
<proteinExistence type="predicted"/>
<reference evidence="7 8" key="1">
    <citation type="submission" date="2020-08" db="EMBL/GenBank/DDBJ databases">
        <title>Genomic Encyclopedia of Type Strains, Phase IV (KMG-IV): sequencing the most valuable type-strain genomes for metagenomic binning, comparative biology and taxonomic classification.</title>
        <authorList>
            <person name="Goeker M."/>
        </authorList>
    </citation>
    <scope>NUCLEOTIDE SEQUENCE [LARGE SCALE GENOMIC DNA]</scope>
    <source>
        <strain evidence="7 8">DSM 21458</strain>
    </source>
</reference>
<evidence type="ECO:0000256" key="5">
    <source>
        <dbReference type="SAM" id="Phobius"/>
    </source>
</evidence>
<dbReference type="PANTHER" id="PTHR39535:SF2">
    <property type="entry name" value="HTTM DOMAIN-CONTAINING PROTEIN"/>
    <property type="match status" value="1"/>
</dbReference>
<feature type="transmembrane region" description="Helical" evidence="5">
    <location>
        <begin position="246"/>
        <end position="265"/>
    </location>
</feature>
<dbReference type="AlphaFoldDB" id="A0A841I431"/>
<organism evidence="7 8">
    <name type="scientific">Deinobacterium chartae</name>
    <dbReference type="NCBI Taxonomy" id="521158"/>
    <lineage>
        <taxon>Bacteria</taxon>
        <taxon>Thermotogati</taxon>
        <taxon>Deinococcota</taxon>
        <taxon>Deinococci</taxon>
        <taxon>Deinococcales</taxon>
        <taxon>Deinococcaceae</taxon>
        <taxon>Deinobacterium</taxon>
    </lineage>
</organism>
<feature type="transmembrane region" description="Helical" evidence="5">
    <location>
        <begin position="59"/>
        <end position="77"/>
    </location>
</feature>
<evidence type="ECO:0000256" key="2">
    <source>
        <dbReference type="ARBA" id="ARBA00022692"/>
    </source>
</evidence>
<dbReference type="Proteomes" id="UP000569951">
    <property type="component" value="Unassembled WGS sequence"/>
</dbReference>
<evidence type="ECO:0000313" key="7">
    <source>
        <dbReference type="EMBL" id="MBB6100073.1"/>
    </source>
</evidence>
<feature type="domain" description="HTTM-like" evidence="6">
    <location>
        <begin position="1"/>
        <end position="267"/>
    </location>
</feature>
<dbReference type="InterPro" id="IPR011020">
    <property type="entry name" value="HTTM-like"/>
</dbReference>
<feature type="transmembrane region" description="Helical" evidence="5">
    <location>
        <begin position="7"/>
        <end position="29"/>
    </location>
</feature>
<dbReference type="RefSeq" id="WP_183988809.1">
    <property type="nucleotide sequence ID" value="NZ_JACHHG010000020.1"/>
</dbReference>
<evidence type="ECO:0000256" key="3">
    <source>
        <dbReference type="ARBA" id="ARBA00022989"/>
    </source>
</evidence>
<dbReference type="SMART" id="SM00752">
    <property type="entry name" value="HTTM"/>
    <property type="match status" value="1"/>
</dbReference>
<evidence type="ECO:0000256" key="1">
    <source>
        <dbReference type="ARBA" id="ARBA00004127"/>
    </source>
</evidence>
<keyword evidence="2 5" id="KW-0812">Transmembrane</keyword>
<accession>A0A841I431</accession>
<evidence type="ECO:0000256" key="4">
    <source>
        <dbReference type="ARBA" id="ARBA00023136"/>
    </source>
</evidence>
<feature type="transmembrane region" description="Helical" evidence="5">
    <location>
        <begin position="220"/>
        <end position="240"/>
    </location>
</feature>
<dbReference type="GO" id="GO:0012505">
    <property type="term" value="C:endomembrane system"/>
    <property type="evidence" value="ECO:0007669"/>
    <property type="project" value="UniProtKB-SubCell"/>
</dbReference>
<dbReference type="Pfam" id="PF05090">
    <property type="entry name" value="HTTM"/>
    <property type="match status" value="1"/>
</dbReference>
<dbReference type="PANTHER" id="PTHR39535">
    <property type="entry name" value="SPORULATION-DELAYING PROTEIN SDPB"/>
    <property type="match status" value="1"/>
</dbReference>
<keyword evidence="3 5" id="KW-1133">Transmembrane helix</keyword>
<keyword evidence="8" id="KW-1185">Reference proteome</keyword>
<comment type="caution">
    <text evidence="7">The sequence shown here is derived from an EMBL/GenBank/DDBJ whole genome shotgun (WGS) entry which is preliminary data.</text>
</comment>
<evidence type="ECO:0000259" key="6">
    <source>
        <dbReference type="SMART" id="SM00752"/>
    </source>
</evidence>
<feature type="transmembrane region" description="Helical" evidence="5">
    <location>
        <begin position="402"/>
        <end position="422"/>
    </location>
</feature>